<dbReference type="OrthoDB" id="2973135at2"/>
<proteinExistence type="predicted"/>
<dbReference type="AlphaFoldDB" id="A0A1T4XV38"/>
<gene>
    <name evidence="1" type="ORF">SAMN02745178_02314</name>
</gene>
<dbReference type="Proteomes" id="UP000190286">
    <property type="component" value="Unassembled WGS sequence"/>
</dbReference>
<evidence type="ECO:0000313" key="1">
    <source>
        <dbReference type="EMBL" id="SKA92911.1"/>
    </source>
</evidence>
<accession>A0A1T4XV38</accession>
<protein>
    <recommendedName>
        <fullName evidence="3">Apea-like HEPN domain-containing protein</fullName>
    </recommendedName>
</protein>
<dbReference type="EMBL" id="FUYF01000017">
    <property type="protein sequence ID" value="SKA92911.1"/>
    <property type="molecule type" value="Genomic_DNA"/>
</dbReference>
<dbReference type="STRING" id="745368.SAMN02745178_02314"/>
<dbReference type="RefSeq" id="WP_078785172.1">
    <property type="nucleotide sequence ID" value="NZ_FUYF01000017.1"/>
</dbReference>
<keyword evidence="2" id="KW-1185">Reference proteome</keyword>
<dbReference type="GeneID" id="93338757"/>
<sequence length="338" mass="40028">MVVLNFYGKIEPICISEKLGLYIANLPNEEYNEWRNALAEELELAVKANKIYQEKLGTNYPCGIINLYQTLFPDELLPGEFEQEHYIKIADQMIFIYQDYDYTDMPLGGWDTNCFDGRLCEEDYSEKIIDFINFMAHSDQPDYAIPKPVPQWTFSSNHDGIDYWRIFWGGEESAEYILALQEWGKLFDSFLCSRNDYLLFDYLVNTIHKDNEYNENHLIKAFSLCQLFLERHKESELDAKLPQFFELLGPESDTKRQAELFRKMRNKIAHGDFLAFETVIETYASEFMDGRFAFDYSEYSRKNWAVQHVCCELDNVIRKLLGMLLFNRRELERIKKSI</sequence>
<organism evidence="1 2">
    <name type="scientific">Gemmiger formicilis</name>
    <dbReference type="NCBI Taxonomy" id="745368"/>
    <lineage>
        <taxon>Bacteria</taxon>
        <taxon>Bacillati</taxon>
        <taxon>Bacillota</taxon>
        <taxon>Clostridia</taxon>
        <taxon>Eubacteriales</taxon>
        <taxon>Gemmiger</taxon>
    </lineage>
</organism>
<reference evidence="1 2" key="1">
    <citation type="submission" date="2017-02" db="EMBL/GenBank/DDBJ databases">
        <authorList>
            <person name="Peterson S.W."/>
        </authorList>
    </citation>
    <scope>NUCLEOTIDE SEQUENCE [LARGE SCALE GENOMIC DNA]</scope>
    <source>
        <strain evidence="1 2">ATCC 27749</strain>
    </source>
</reference>
<name>A0A1T4XV38_9FIRM</name>
<evidence type="ECO:0000313" key="2">
    <source>
        <dbReference type="Proteomes" id="UP000190286"/>
    </source>
</evidence>
<evidence type="ECO:0008006" key="3">
    <source>
        <dbReference type="Google" id="ProtNLM"/>
    </source>
</evidence>